<accession>A0A5M3W0G1</accession>
<keyword evidence="2" id="KW-1185">Reference proteome</keyword>
<sequence>MIRLWWWTERGFAGEPARCPHCGERLELCSRCRGDWRLAEAACGGCGLGWVCPNHLHRWVA</sequence>
<dbReference type="OrthoDB" id="5193702at2"/>
<organism evidence="1 2">
    <name type="scientific">Acrocarpospora corrugata</name>
    <dbReference type="NCBI Taxonomy" id="35763"/>
    <lineage>
        <taxon>Bacteria</taxon>
        <taxon>Bacillati</taxon>
        <taxon>Actinomycetota</taxon>
        <taxon>Actinomycetes</taxon>
        <taxon>Streptosporangiales</taxon>
        <taxon>Streptosporangiaceae</taxon>
        <taxon>Acrocarpospora</taxon>
    </lineage>
</organism>
<dbReference type="AlphaFoldDB" id="A0A5M3W0G1"/>
<comment type="caution">
    <text evidence="1">The sequence shown here is derived from an EMBL/GenBank/DDBJ whole genome shotgun (WGS) entry which is preliminary data.</text>
</comment>
<proteinExistence type="predicted"/>
<dbReference type="EMBL" id="BLAD01000052">
    <property type="protein sequence ID" value="GES01690.1"/>
    <property type="molecule type" value="Genomic_DNA"/>
</dbReference>
<reference evidence="1 2" key="1">
    <citation type="submission" date="2019-10" db="EMBL/GenBank/DDBJ databases">
        <title>Whole genome shotgun sequence of Acrocarpospora corrugata NBRC 13972.</title>
        <authorList>
            <person name="Ichikawa N."/>
            <person name="Kimura A."/>
            <person name="Kitahashi Y."/>
            <person name="Komaki H."/>
            <person name="Oguchi A."/>
        </authorList>
    </citation>
    <scope>NUCLEOTIDE SEQUENCE [LARGE SCALE GENOMIC DNA]</scope>
    <source>
        <strain evidence="1 2">NBRC 13972</strain>
    </source>
</reference>
<dbReference type="Proteomes" id="UP000334990">
    <property type="component" value="Unassembled WGS sequence"/>
</dbReference>
<gene>
    <name evidence="1" type="ORF">Acor_37540</name>
</gene>
<protein>
    <submittedName>
        <fullName evidence="1">Uncharacterized protein</fullName>
    </submittedName>
</protein>
<name>A0A5M3W0G1_9ACTN</name>
<evidence type="ECO:0000313" key="1">
    <source>
        <dbReference type="EMBL" id="GES01690.1"/>
    </source>
</evidence>
<dbReference type="RefSeq" id="WP_155337960.1">
    <property type="nucleotide sequence ID" value="NZ_BAAABN010000074.1"/>
</dbReference>
<evidence type="ECO:0000313" key="2">
    <source>
        <dbReference type="Proteomes" id="UP000334990"/>
    </source>
</evidence>